<dbReference type="AlphaFoldDB" id="A0A7X1AIG8"/>
<dbReference type="InterPro" id="IPR014056">
    <property type="entry name" value="TypeIITA-like_toxin_pred"/>
</dbReference>
<name>A0A7X1AIG8_9PSED</name>
<dbReference type="EMBL" id="JAAXCY010000002">
    <property type="protein sequence ID" value="MBC2405154.1"/>
    <property type="molecule type" value="Genomic_DNA"/>
</dbReference>
<dbReference type="PIRSF" id="PIRSF028744">
    <property type="entry name" value="Addict_mod_HI1419"/>
    <property type="match status" value="1"/>
</dbReference>
<dbReference type="Proteomes" id="UP000534677">
    <property type="component" value="Unassembled WGS sequence"/>
</dbReference>
<dbReference type="Pfam" id="PF05973">
    <property type="entry name" value="Gp49"/>
    <property type="match status" value="1"/>
</dbReference>
<accession>A0A7X1AIG8</accession>
<dbReference type="RefSeq" id="WP_185705212.1">
    <property type="nucleotide sequence ID" value="NZ_JAAXCY010000002.1"/>
</dbReference>
<proteinExistence type="predicted"/>
<evidence type="ECO:0000313" key="1">
    <source>
        <dbReference type="EMBL" id="MBC2380495.1"/>
    </source>
</evidence>
<protein>
    <submittedName>
        <fullName evidence="2">Type II toxin-antitoxin system RelE/ParE family toxin</fullName>
    </submittedName>
</protein>
<dbReference type="InterPro" id="IPR009241">
    <property type="entry name" value="HigB-like"/>
</dbReference>
<comment type="caution">
    <text evidence="2">The sequence shown here is derived from an EMBL/GenBank/DDBJ whole genome shotgun (WGS) entry which is preliminary data.</text>
</comment>
<evidence type="ECO:0000313" key="3">
    <source>
        <dbReference type="Proteomes" id="UP000520513"/>
    </source>
</evidence>
<dbReference type="EMBL" id="JAAXCZ010000002">
    <property type="protein sequence ID" value="MBC2380495.1"/>
    <property type="molecule type" value="Genomic_DNA"/>
</dbReference>
<dbReference type="NCBIfam" id="TIGR02683">
    <property type="entry name" value="upstrm_HI1419"/>
    <property type="match status" value="1"/>
</dbReference>
<evidence type="ECO:0000313" key="4">
    <source>
        <dbReference type="Proteomes" id="UP000534677"/>
    </source>
</evidence>
<organism evidence="2 3">
    <name type="scientific">Pseudomonas cremoris</name>
    <dbReference type="NCBI Taxonomy" id="2724178"/>
    <lineage>
        <taxon>Bacteria</taxon>
        <taxon>Pseudomonadati</taxon>
        <taxon>Pseudomonadota</taxon>
        <taxon>Gammaproteobacteria</taxon>
        <taxon>Pseudomonadales</taxon>
        <taxon>Pseudomonadaceae</taxon>
        <taxon>Pseudomonas</taxon>
    </lineage>
</organism>
<gene>
    <name evidence="1" type="ORF">HF209_06030</name>
    <name evidence="2" type="ORF">HF257_04000</name>
</gene>
<sequence length="102" mass="11810">MIHFKKSKEFQEWLVSLRRNPARARVMTRLDNATYGNFGDCVSVGNGVSEMRIHYGPGYRIYFTRKGDVVYLLLIGGDKSTQKRDIQHAKKIAEDFEKRSNP</sequence>
<evidence type="ECO:0000313" key="2">
    <source>
        <dbReference type="EMBL" id="MBC2405154.1"/>
    </source>
</evidence>
<keyword evidence="4" id="KW-1185">Reference proteome</keyword>
<reference evidence="3 4" key="1">
    <citation type="submission" date="2020-04" db="EMBL/GenBank/DDBJ databases">
        <title>Pseudomonas crami sp. nov., a novel proteolytic bacterial species isolated from cream.</title>
        <authorList>
            <person name="Hofmann K."/>
            <person name="Woller A."/>
            <person name="Huptas C."/>
            <person name="Wenning M."/>
            <person name="Scherer S."/>
            <person name="Doll E.V."/>
        </authorList>
    </citation>
    <scope>NUCLEOTIDE SEQUENCE [LARGE SCALE GENOMIC DNA]</scope>
    <source>
        <strain evidence="1 4">WS 5096</strain>
        <strain evidence="2 3">WS 5106</strain>
    </source>
</reference>
<dbReference type="Proteomes" id="UP000520513">
    <property type="component" value="Unassembled WGS sequence"/>
</dbReference>
<dbReference type="PANTHER" id="PTHR41791:SF1">
    <property type="entry name" value="SSL7039 PROTEIN"/>
    <property type="match status" value="1"/>
</dbReference>
<dbReference type="PANTHER" id="PTHR41791">
    <property type="entry name" value="SSL7039 PROTEIN"/>
    <property type="match status" value="1"/>
</dbReference>